<proteinExistence type="predicted"/>
<name>A0A240UNM8_9GAMM</name>
<dbReference type="RefSeq" id="WP_086621328.1">
    <property type="nucleotide sequence ID" value="NZ_CP021358.1"/>
</dbReference>
<dbReference type="EMBL" id="CP021358">
    <property type="protein sequence ID" value="ART63091.1"/>
    <property type="molecule type" value="Genomic_DNA"/>
</dbReference>
<gene>
    <name evidence="1" type="ORF">B9H00_08520</name>
</gene>
<reference evidence="1 2" key="1">
    <citation type="submission" date="2017-05" db="EMBL/GenBank/DDBJ databases">
        <authorList>
            <person name="Song R."/>
            <person name="Chenine A.L."/>
            <person name="Ruprecht R.M."/>
        </authorList>
    </citation>
    <scope>NUCLEOTIDE SEQUENCE [LARGE SCALE GENOMIC DNA]</scope>
    <source>
        <strain evidence="1">SW32</strain>
    </source>
</reference>
<accession>A0A240UNM8</accession>
<protein>
    <submittedName>
        <fullName evidence="1">Uncharacterized protein</fullName>
    </submittedName>
</protein>
<dbReference type="OrthoDB" id="8637570at2"/>
<sequence length="200" mass="22215">MTSYRVLALLPLAALLSACGDHQEASEGNFRSALQDDIGNMGPAVCLEAPAPRLPFVVDKRAVSEHPELADRVKRADALAKAGLLEREAMSDGRQRYKLTDEGRKLYAREQGLEQGGFCFGKVRVEGIDSFTPAQAIDGGYTVSHVRYSYRIDDLPDWAEDDSLQKAYKGGLEGLEDTHHKRAMMVLTNKGWQTERRFAE</sequence>
<dbReference type="KEGG" id="kma:B9H00_08520"/>
<dbReference type="Proteomes" id="UP000194457">
    <property type="component" value="Chromosome"/>
</dbReference>
<evidence type="ECO:0000313" key="2">
    <source>
        <dbReference type="Proteomes" id="UP000194457"/>
    </source>
</evidence>
<dbReference type="AlphaFoldDB" id="A0A240UNM8"/>
<dbReference type="PROSITE" id="PS51257">
    <property type="entry name" value="PROKAR_LIPOPROTEIN"/>
    <property type="match status" value="1"/>
</dbReference>
<organism evidence="1 2">
    <name type="scientific">Kushneria marisflavi</name>
    <dbReference type="NCBI Taxonomy" id="157779"/>
    <lineage>
        <taxon>Bacteria</taxon>
        <taxon>Pseudomonadati</taxon>
        <taxon>Pseudomonadota</taxon>
        <taxon>Gammaproteobacteria</taxon>
        <taxon>Oceanospirillales</taxon>
        <taxon>Halomonadaceae</taxon>
        <taxon>Kushneria</taxon>
    </lineage>
</organism>
<evidence type="ECO:0000313" key="1">
    <source>
        <dbReference type="EMBL" id="ART63091.1"/>
    </source>
</evidence>
<keyword evidence="2" id="KW-1185">Reference proteome</keyword>